<dbReference type="Pfam" id="PF02518">
    <property type="entry name" value="HATPase_c"/>
    <property type="match status" value="1"/>
</dbReference>
<keyword evidence="3" id="KW-0597">Phosphoprotein</keyword>
<dbReference type="SUPFAM" id="SSF47384">
    <property type="entry name" value="Homodimeric domain of signal transducing histidine kinase"/>
    <property type="match status" value="1"/>
</dbReference>
<dbReference type="PANTHER" id="PTHR45453:SF1">
    <property type="entry name" value="PHOSPHATE REGULON SENSOR PROTEIN PHOR"/>
    <property type="match status" value="1"/>
</dbReference>
<evidence type="ECO:0000256" key="5">
    <source>
        <dbReference type="ARBA" id="ARBA00022777"/>
    </source>
</evidence>
<evidence type="ECO:0000256" key="1">
    <source>
        <dbReference type="ARBA" id="ARBA00000085"/>
    </source>
</evidence>
<organism evidence="9 10">
    <name type="scientific">Chryseobacterium endophyticum</name>
    <dbReference type="NCBI Taxonomy" id="1854762"/>
    <lineage>
        <taxon>Bacteria</taxon>
        <taxon>Pseudomonadati</taxon>
        <taxon>Bacteroidota</taxon>
        <taxon>Flavobacteriia</taxon>
        <taxon>Flavobacteriales</taxon>
        <taxon>Weeksellaceae</taxon>
        <taxon>Chryseobacterium group</taxon>
        <taxon>Chryseobacterium</taxon>
    </lineage>
</organism>
<reference evidence="9 10" key="1">
    <citation type="submission" date="2024-04" db="EMBL/GenBank/DDBJ databases">
        <title>Genome sequencing and assembly of rice foliar adapted Chryseobacterium endophyticum OsEnb-ALM-A6.</title>
        <authorList>
            <person name="Kumar S."/>
            <person name="Javed M."/>
            <person name="Chouhan V."/>
            <person name="Charishma K."/>
            <person name="Patel A."/>
            <person name="Kumar M."/>
            <person name="Sahu K.P."/>
            <person name="Kumar A."/>
        </authorList>
    </citation>
    <scope>NUCLEOTIDE SEQUENCE [LARGE SCALE GENOMIC DNA]</scope>
    <source>
        <strain evidence="9 10">OsEnb-ALM-A6</strain>
    </source>
</reference>
<dbReference type="SUPFAM" id="SSF55874">
    <property type="entry name" value="ATPase domain of HSP90 chaperone/DNA topoisomerase II/histidine kinase"/>
    <property type="match status" value="1"/>
</dbReference>
<feature type="domain" description="Histidine kinase" evidence="8">
    <location>
        <begin position="74"/>
        <end position="280"/>
    </location>
</feature>
<dbReference type="GO" id="GO:0000155">
    <property type="term" value="F:phosphorelay sensor kinase activity"/>
    <property type="evidence" value="ECO:0007669"/>
    <property type="project" value="InterPro"/>
</dbReference>
<dbReference type="SMART" id="SM00387">
    <property type="entry name" value="HATPase_c"/>
    <property type="match status" value="1"/>
</dbReference>
<dbReference type="InterPro" id="IPR003594">
    <property type="entry name" value="HATPase_dom"/>
</dbReference>
<proteinExistence type="predicted"/>
<dbReference type="Proteomes" id="UP001463665">
    <property type="component" value="Chromosome"/>
</dbReference>
<dbReference type="GO" id="GO:0004721">
    <property type="term" value="F:phosphoprotein phosphatase activity"/>
    <property type="evidence" value="ECO:0007669"/>
    <property type="project" value="TreeGrafter"/>
</dbReference>
<evidence type="ECO:0000256" key="6">
    <source>
        <dbReference type="ARBA" id="ARBA00023012"/>
    </source>
</evidence>
<dbReference type="InterPro" id="IPR036097">
    <property type="entry name" value="HisK_dim/P_sf"/>
</dbReference>
<dbReference type="RefSeq" id="WP_345767678.1">
    <property type="nucleotide sequence ID" value="NZ_CP154834.1"/>
</dbReference>
<dbReference type="EMBL" id="CP154834">
    <property type="protein sequence ID" value="XAO76285.1"/>
    <property type="molecule type" value="Genomic_DNA"/>
</dbReference>
<keyword evidence="7" id="KW-0472">Membrane</keyword>
<keyword evidence="10" id="KW-1185">Reference proteome</keyword>
<accession>A0AAU6WV06</accession>
<keyword evidence="6" id="KW-0902">Two-component regulatory system</keyword>
<keyword evidence="4" id="KW-0808">Transferase</keyword>
<dbReference type="InterPro" id="IPR005467">
    <property type="entry name" value="His_kinase_dom"/>
</dbReference>
<dbReference type="InterPro" id="IPR036890">
    <property type="entry name" value="HATPase_C_sf"/>
</dbReference>
<dbReference type="GO" id="GO:0016036">
    <property type="term" value="P:cellular response to phosphate starvation"/>
    <property type="evidence" value="ECO:0007669"/>
    <property type="project" value="TreeGrafter"/>
</dbReference>
<evidence type="ECO:0000313" key="10">
    <source>
        <dbReference type="Proteomes" id="UP001463665"/>
    </source>
</evidence>
<dbReference type="EC" id="2.7.13.3" evidence="2"/>
<dbReference type="GO" id="GO:0005886">
    <property type="term" value="C:plasma membrane"/>
    <property type="evidence" value="ECO:0007669"/>
    <property type="project" value="TreeGrafter"/>
</dbReference>
<evidence type="ECO:0000256" key="2">
    <source>
        <dbReference type="ARBA" id="ARBA00012438"/>
    </source>
</evidence>
<keyword evidence="5 9" id="KW-0418">Kinase</keyword>
<dbReference type="PROSITE" id="PS50109">
    <property type="entry name" value="HIS_KIN"/>
    <property type="match status" value="1"/>
</dbReference>
<dbReference type="AlphaFoldDB" id="A0AAU6WV06"/>
<comment type="catalytic activity">
    <reaction evidence="1">
        <text>ATP + protein L-histidine = ADP + protein N-phospho-L-histidine.</text>
        <dbReference type="EC" id="2.7.13.3"/>
    </reaction>
</comment>
<dbReference type="InterPro" id="IPR003661">
    <property type="entry name" value="HisK_dim/P_dom"/>
</dbReference>
<gene>
    <name evidence="9" type="ORF">AAFP95_11235</name>
</gene>
<dbReference type="Pfam" id="PF00512">
    <property type="entry name" value="HisKA"/>
    <property type="match status" value="1"/>
</dbReference>
<evidence type="ECO:0000256" key="3">
    <source>
        <dbReference type="ARBA" id="ARBA00022553"/>
    </source>
</evidence>
<dbReference type="PANTHER" id="PTHR45453">
    <property type="entry name" value="PHOSPHATE REGULON SENSOR PROTEIN PHOR"/>
    <property type="match status" value="1"/>
</dbReference>
<evidence type="ECO:0000256" key="4">
    <source>
        <dbReference type="ARBA" id="ARBA00022679"/>
    </source>
</evidence>
<sequence>MGNSFFKIAASAVLIGMFYLFYKRRLKKIELEKIILGQKIEQHTAKLNDTIRSLSATREELYAQLYRQKKLVTVISHDIKSPLKFINMSTEYLLENNSTEQELHNVLISIKDSCGKMIDFIESSLTYSKVFIYDSYTIKEDIILHEFMDQRIRIFKNIAEFNAITLINRIDPGTLIRSNADVLHIVVHNIVDNAIKYTKKGNVTVYSSSDKDGTKLIFEDTGIGMTPEEIRRITGGDVHKNTQVGMRIVNELLALVNVPMEIESDKNKGTRIILTFKNEAIQDLDS</sequence>
<protein>
    <recommendedName>
        <fullName evidence="2">histidine kinase</fullName>
        <ecNumber evidence="2">2.7.13.3</ecNumber>
    </recommendedName>
</protein>
<feature type="transmembrane region" description="Helical" evidence="7">
    <location>
        <begin position="6"/>
        <end position="22"/>
    </location>
</feature>
<dbReference type="InterPro" id="IPR050351">
    <property type="entry name" value="BphY/WalK/GraS-like"/>
</dbReference>
<evidence type="ECO:0000313" key="9">
    <source>
        <dbReference type="EMBL" id="XAO76285.1"/>
    </source>
</evidence>
<dbReference type="Gene3D" id="3.30.565.10">
    <property type="entry name" value="Histidine kinase-like ATPase, C-terminal domain"/>
    <property type="match status" value="1"/>
</dbReference>
<evidence type="ECO:0000256" key="7">
    <source>
        <dbReference type="SAM" id="Phobius"/>
    </source>
</evidence>
<keyword evidence="7" id="KW-0812">Transmembrane</keyword>
<keyword evidence="7" id="KW-1133">Transmembrane helix</keyword>
<evidence type="ECO:0000259" key="8">
    <source>
        <dbReference type="PROSITE" id="PS50109"/>
    </source>
</evidence>
<dbReference type="Gene3D" id="1.10.287.130">
    <property type="match status" value="1"/>
</dbReference>
<dbReference type="CDD" id="cd00082">
    <property type="entry name" value="HisKA"/>
    <property type="match status" value="1"/>
</dbReference>
<name>A0AAU6WV06_9FLAO</name>